<organism evidence="1">
    <name type="scientific">Rhizophora mucronata</name>
    <name type="common">Asiatic mangrove</name>
    <dbReference type="NCBI Taxonomy" id="61149"/>
    <lineage>
        <taxon>Eukaryota</taxon>
        <taxon>Viridiplantae</taxon>
        <taxon>Streptophyta</taxon>
        <taxon>Embryophyta</taxon>
        <taxon>Tracheophyta</taxon>
        <taxon>Spermatophyta</taxon>
        <taxon>Magnoliopsida</taxon>
        <taxon>eudicotyledons</taxon>
        <taxon>Gunneridae</taxon>
        <taxon>Pentapetalae</taxon>
        <taxon>rosids</taxon>
        <taxon>fabids</taxon>
        <taxon>Malpighiales</taxon>
        <taxon>Rhizophoraceae</taxon>
        <taxon>Rhizophora</taxon>
    </lineage>
</organism>
<accession>A0A2P2Q5Z4</accession>
<dbReference type="AlphaFoldDB" id="A0A2P2Q5Z4"/>
<protein>
    <submittedName>
        <fullName evidence="1">Uncharacterized protein</fullName>
    </submittedName>
</protein>
<proteinExistence type="predicted"/>
<sequence>MIPILNNLILVPECHSFQSIWPLSLQRNDKNTMVRKKFNFECERSSDYIFPILICTLARKD</sequence>
<evidence type="ECO:0000313" key="1">
    <source>
        <dbReference type="EMBL" id="MBX62408.1"/>
    </source>
</evidence>
<name>A0A2P2Q5Z4_RHIMU</name>
<reference evidence="1" key="1">
    <citation type="submission" date="2018-02" db="EMBL/GenBank/DDBJ databases">
        <title>Rhizophora mucronata_Transcriptome.</title>
        <authorList>
            <person name="Meera S.P."/>
            <person name="Sreeshan A."/>
            <person name="Augustine A."/>
        </authorList>
    </citation>
    <scope>NUCLEOTIDE SEQUENCE</scope>
    <source>
        <tissue evidence="1">Leaf</tissue>
    </source>
</reference>
<dbReference type="EMBL" id="GGEC01081924">
    <property type="protein sequence ID" value="MBX62408.1"/>
    <property type="molecule type" value="Transcribed_RNA"/>
</dbReference>